<evidence type="ECO:0000256" key="1">
    <source>
        <dbReference type="SAM" id="SignalP"/>
    </source>
</evidence>
<evidence type="ECO:0000313" key="2">
    <source>
        <dbReference type="EMBL" id="PFG30388.1"/>
    </source>
</evidence>
<organism evidence="2 3">
    <name type="scientific">Paramicrobacterium agarici</name>
    <dbReference type="NCBI Taxonomy" id="630514"/>
    <lineage>
        <taxon>Bacteria</taxon>
        <taxon>Bacillati</taxon>
        <taxon>Actinomycetota</taxon>
        <taxon>Actinomycetes</taxon>
        <taxon>Micrococcales</taxon>
        <taxon>Microbacteriaceae</taxon>
        <taxon>Paramicrobacterium</taxon>
    </lineage>
</organism>
<dbReference type="EMBL" id="PDJE01000001">
    <property type="protein sequence ID" value="PFG30388.1"/>
    <property type="molecule type" value="Genomic_DNA"/>
</dbReference>
<feature type="signal peptide" evidence="1">
    <location>
        <begin position="1"/>
        <end position="25"/>
    </location>
</feature>
<accession>A0A2A9DUM4</accession>
<keyword evidence="3" id="KW-1185">Reference proteome</keyword>
<evidence type="ECO:0008006" key="4">
    <source>
        <dbReference type="Google" id="ProtNLM"/>
    </source>
</evidence>
<proteinExistence type="predicted"/>
<protein>
    <recommendedName>
        <fullName evidence="4">Lipoprotein</fullName>
    </recommendedName>
</protein>
<dbReference type="PROSITE" id="PS51257">
    <property type="entry name" value="PROKAR_LIPOPROTEIN"/>
    <property type="match status" value="1"/>
</dbReference>
<name>A0A2A9DUM4_9MICO</name>
<reference evidence="2 3" key="1">
    <citation type="submission" date="2017-10" db="EMBL/GenBank/DDBJ databases">
        <title>Sequencing the genomes of 1000 actinobacteria strains.</title>
        <authorList>
            <person name="Klenk H.-P."/>
        </authorList>
    </citation>
    <scope>NUCLEOTIDE SEQUENCE [LARGE SCALE GENOMIC DNA]</scope>
    <source>
        <strain evidence="2 3">DSM 21798</strain>
    </source>
</reference>
<keyword evidence="1" id="KW-0732">Signal</keyword>
<dbReference type="Proteomes" id="UP000221369">
    <property type="component" value="Unassembled WGS sequence"/>
</dbReference>
<dbReference type="RefSeq" id="WP_098406855.1">
    <property type="nucleotide sequence ID" value="NZ_PDJE01000001.1"/>
</dbReference>
<dbReference type="AlphaFoldDB" id="A0A2A9DUM4"/>
<feature type="chain" id="PRO_5013332680" description="Lipoprotein" evidence="1">
    <location>
        <begin position="26"/>
        <end position="186"/>
    </location>
</feature>
<sequence>MRFSRLRRAVATLACATAVVAGATACTPAEPEKTPTPTKTAIFASEDEALQAAVDVYQQYSAAYDEALSSAEPDYSAVSKYATERFISELVAADEEVANGSMVEGTSSFDTVSLVDFDHRSDPVKVDIKLCRDVSKQAIVDANGKDITPDERLERFPFEVLLVWDDANSTLKVDDLGSWQGENFCA</sequence>
<evidence type="ECO:0000313" key="3">
    <source>
        <dbReference type="Proteomes" id="UP000221369"/>
    </source>
</evidence>
<comment type="caution">
    <text evidence="2">The sequence shown here is derived from an EMBL/GenBank/DDBJ whole genome shotgun (WGS) entry which is preliminary data.</text>
</comment>
<gene>
    <name evidence="2" type="ORF">ATJ78_1317</name>
</gene>